<dbReference type="eggNOG" id="COG2602">
    <property type="taxonomic scope" value="Bacteria"/>
</dbReference>
<keyword evidence="3" id="KW-1185">Reference proteome</keyword>
<proteinExistence type="predicted"/>
<dbReference type="InterPro" id="IPR001460">
    <property type="entry name" value="PCN-bd_Tpept"/>
</dbReference>
<evidence type="ECO:0000259" key="1">
    <source>
        <dbReference type="Pfam" id="PF00905"/>
    </source>
</evidence>
<dbReference type="Pfam" id="PF00905">
    <property type="entry name" value="Transpeptidase"/>
    <property type="match status" value="1"/>
</dbReference>
<gene>
    <name evidence="2" type="ORF">C823_04230</name>
</gene>
<name>N1ZYL9_9FIRM</name>
<dbReference type="Proteomes" id="UP000012589">
    <property type="component" value="Unassembled WGS sequence"/>
</dbReference>
<dbReference type="GO" id="GO:0008658">
    <property type="term" value="F:penicillin binding"/>
    <property type="evidence" value="ECO:0007669"/>
    <property type="project" value="InterPro"/>
</dbReference>
<dbReference type="HOGENOM" id="CLU_2584515_0_0_9"/>
<dbReference type="EMBL" id="AQFT01000124">
    <property type="protein sequence ID" value="EMZ22142.1"/>
    <property type="molecule type" value="Genomic_DNA"/>
</dbReference>
<dbReference type="InterPro" id="IPR012338">
    <property type="entry name" value="Beta-lactam/transpept-like"/>
</dbReference>
<reference evidence="2 3" key="1">
    <citation type="journal article" date="2014" name="Genome Announc.">
        <title>Draft genome sequences of the altered schaedler flora, a defined bacterial community from gnotobiotic mice.</title>
        <authorList>
            <person name="Wannemuehler M.J."/>
            <person name="Overstreet A.M."/>
            <person name="Ward D.V."/>
            <person name="Phillips G.J."/>
        </authorList>
    </citation>
    <scope>NUCLEOTIDE SEQUENCE [LARGE SCALE GENOMIC DNA]</scope>
    <source>
        <strain evidence="2 3">ASF492</strain>
    </source>
</reference>
<feature type="domain" description="Penicillin-binding protein transpeptidase" evidence="1">
    <location>
        <begin position="7"/>
        <end position="59"/>
    </location>
</feature>
<comment type="caution">
    <text evidence="2">The sequence shown here is derived from an EMBL/GenBank/DDBJ whole genome shotgun (WGS) entry which is preliminary data.</text>
</comment>
<dbReference type="SUPFAM" id="SSF56601">
    <property type="entry name" value="beta-lactamase/transpeptidase-like"/>
    <property type="match status" value="1"/>
</dbReference>
<dbReference type="STRING" id="1235802.C823_04230"/>
<dbReference type="Gene3D" id="3.40.710.10">
    <property type="entry name" value="DD-peptidase/beta-lactamase superfamily"/>
    <property type="match status" value="1"/>
</dbReference>
<evidence type="ECO:0000313" key="2">
    <source>
        <dbReference type="EMBL" id="EMZ22142.1"/>
    </source>
</evidence>
<protein>
    <recommendedName>
        <fullName evidence="1">Penicillin-binding protein transpeptidase domain-containing protein</fullName>
    </recommendedName>
</protein>
<dbReference type="PATRIC" id="fig|1235802.3.peg.4495"/>
<organism evidence="2 3">
    <name type="scientific">Eubacterium plexicaudatum ASF492</name>
    <dbReference type="NCBI Taxonomy" id="1235802"/>
    <lineage>
        <taxon>Bacteria</taxon>
        <taxon>Bacillati</taxon>
        <taxon>Bacillota</taxon>
        <taxon>Clostridia</taxon>
        <taxon>Eubacteriales</taxon>
        <taxon>Eubacteriaceae</taxon>
        <taxon>Eubacterium</taxon>
    </lineage>
</organism>
<accession>N1ZYL9</accession>
<sequence>MAAFYPFEAWNADQDLYSAMHASVNWYFEKISRHLGTCTSRNYIRKIGYGNENIYSDLSPFRTQSSLKIYLALSRNIFRQ</sequence>
<evidence type="ECO:0000313" key="3">
    <source>
        <dbReference type="Proteomes" id="UP000012589"/>
    </source>
</evidence>
<dbReference type="AlphaFoldDB" id="N1ZYL9"/>